<dbReference type="EnsemblMetazoa" id="GPPI023577-RA">
    <property type="protein sequence ID" value="GPPI023577-PA"/>
    <property type="gene ID" value="GPPI023577"/>
</dbReference>
<proteinExistence type="predicted"/>
<keyword evidence="2" id="KW-1185">Reference proteome</keyword>
<evidence type="ECO:0000313" key="2">
    <source>
        <dbReference type="Proteomes" id="UP000092460"/>
    </source>
</evidence>
<evidence type="ECO:0000313" key="1">
    <source>
        <dbReference type="EnsemblMetazoa" id="GPPI023577-PA"/>
    </source>
</evidence>
<dbReference type="GO" id="GO:0016266">
    <property type="term" value="P:protein O-linked glycosylation via N-acetyl-galactosamine"/>
    <property type="evidence" value="ECO:0007669"/>
    <property type="project" value="TreeGrafter"/>
</dbReference>
<dbReference type="PANTHER" id="PTHR46612:SF1">
    <property type="entry name" value="XYLOSIDE XYLOSYLTRANSFERASE 1"/>
    <property type="match status" value="1"/>
</dbReference>
<reference evidence="2" key="1">
    <citation type="submission" date="2015-01" db="EMBL/GenBank/DDBJ databases">
        <authorList>
            <person name="Aksoy S."/>
            <person name="Warren W."/>
            <person name="Wilson R.K."/>
        </authorList>
    </citation>
    <scope>NUCLEOTIDE SEQUENCE [LARGE SCALE GENOMIC DNA]</scope>
    <source>
        <strain evidence="2">IAEA</strain>
    </source>
</reference>
<dbReference type="GO" id="GO:0140560">
    <property type="term" value="F:xylosyl alpha-1,3-xylosyltransferase activity"/>
    <property type="evidence" value="ECO:0007669"/>
    <property type="project" value="TreeGrafter"/>
</dbReference>
<dbReference type="PANTHER" id="PTHR46612">
    <property type="entry name" value="XYLOSIDE XYLOSYLTRANSFERASE 1"/>
    <property type="match status" value="1"/>
</dbReference>
<dbReference type="VEuPathDB" id="VectorBase:GPPI023577"/>
<name>A0A1B0BA27_9MUSC</name>
<dbReference type="Proteomes" id="UP000092460">
    <property type="component" value="Unassembled WGS sequence"/>
</dbReference>
<dbReference type="Gene3D" id="3.90.550.10">
    <property type="entry name" value="Spore Coat Polysaccharide Biosynthesis Protein SpsA, Chain A"/>
    <property type="match status" value="1"/>
</dbReference>
<protein>
    <submittedName>
        <fullName evidence="1">Uncharacterized protein</fullName>
    </submittedName>
</protein>
<organism evidence="1 2">
    <name type="scientific">Glossina palpalis gambiensis</name>
    <dbReference type="NCBI Taxonomy" id="67801"/>
    <lineage>
        <taxon>Eukaryota</taxon>
        <taxon>Metazoa</taxon>
        <taxon>Ecdysozoa</taxon>
        <taxon>Arthropoda</taxon>
        <taxon>Hexapoda</taxon>
        <taxon>Insecta</taxon>
        <taxon>Pterygota</taxon>
        <taxon>Neoptera</taxon>
        <taxon>Endopterygota</taxon>
        <taxon>Diptera</taxon>
        <taxon>Brachycera</taxon>
        <taxon>Muscomorpha</taxon>
        <taxon>Hippoboscoidea</taxon>
        <taxon>Glossinidae</taxon>
        <taxon>Glossina</taxon>
    </lineage>
</organism>
<reference evidence="1" key="2">
    <citation type="submission" date="2020-05" db="UniProtKB">
        <authorList>
            <consortium name="EnsemblMetazoa"/>
        </authorList>
    </citation>
    <scope>IDENTIFICATION</scope>
    <source>
        <strain evidence="1">IAEA</strain>
    </source>
</reference>
<sequence length="113" mass="13101">MIEETFDPSTAAKVPGHRNTGLSCKLVSLDLNGQTIPHTSIVPLPKSRLGNQNFFTLLGYEFPNLIYRLNCVWYRQLCTWWKDHGYSDVFDKYFTCKGRIKMYHGNCNPRVPE</sequence>
<dbReference type="InterPro" id="IPR029044">
    <property type="entry name" value="Nucleotide-diphossugar_trans"/>
</dbReference>
<dbReference type="AlphaFoldDB" id="A0A1B0BA27"/>
<dbReference type="EMBL" id="JXJN01010697">
    <property type="status" value="NOT_ANNOTATED_CDS"/>
    <property type="molecule type" value="Genomic_DNA"/>
</dbReference>
<accession>A0A1B0BA27</accession>
<dbReference type="InterPro" id="IPR042465">
    <property type="entry name" value="XXLT1"/>
</dbReference>
<dbReference type="GO" id="GO:0005789">
    <property type="term" value="C:endoplasmic reticulum membrane"/>
    <property type="evidence" value="ECO:0007669"/>
    <property type="project" value="TreeGrafter"/>
</dbReference>